<organism evidence="2 3">
    <name type="scientific">Amorphotheca resinae ATCC 22711</name>
    <dbReference type="NCBI Taxonomy" id="857342"/>
    <lineage>
        <taxon>Eukaryota</taxon>
        <taxon>Fungi</taxon>
        <taxon>Dikarya</taxon>
        <taxon>Ascomycota</taxon>
        <taxon>Pezizomycotina</taxon>
        <taxon>Leotiomycetes</taxon>
        <taxon>Helotiales</taxon>
        <taxon>Amorphothecaceae</taxon>
        <taxon>Amorphotheca</taxon>
    </lineage>
</organism>
<feature type="region of interest" description="Disordered" evidence="1">
    <location>
        <begin position="1"/>
        <end position="21"/>
    </location>
</feature>
<evidence type="ECO:0000313" key="3">
    <source>
        <dbReference type="Proteomes" id="UP000241818"/>
    </source>
</evidence>
<name>A0A2T3AYJ6_AMORE</name>
<dbReference type="AlphaFoldDB" id="A0A2T3AYJ6"/>
<dbReference type="RefSeq" id="XP_024719738.1">
    <property type="nucleotide sequence ID" value="XM_024865287.1"/>
</dbReference>
<accession>A0A2T3AYJ6</accession>
<protein>
    <submittedName>
        <fullName evidence="2">Uncharacterized protein</fullName>
    </submittedName>
</protein>
<sequence>MSNRSAPASSRKPQFVSPGPRRISITTISNLQSPISNLQSPSPPSTVIVNSFTTITIISTINYHHLTPPSPCKPFLPLSHLVVCPMPVYSKRLLNRPELVVLDLI</sequence>
<reference evidence="2 3" key="1">
    <citation type="journal article" date="2018" name="New Phytol.">
        <title>Comparative genomics and transcriptomics depict ericoid mycorrhizal fungi as versatile saprotrophs and plant mutualists.</title>
        <authorList>
            <person name="Martino E."/>
            <person name="Morin E."/>
            <person name="Grelet G.A."/>
            <person name="Kuo A."/>
            <person name="Kohler A."/>
            <person name="Daghino S."/>
            <person name="Barry K.W."/>
            <person name="Cichocki N."/>
            <person name="Clum A."/>
            <person name="Dockter R.B."/>
            <person name="Hainaut M."/>
            <person name="Kuo R.C."/>
            <person name="LaButti K."/>
            <person name="Lindahl B.D."/>
            <person name="Lindquist E.A."/>
            <person name="Lipzen A."/>
            <person name="Khouja H.R."/>
            <person name="Magnuson J."/>
            <person name="Murat C."/>
            <person name="Ohm R.A."/>
            <person name="Singer S.W."/>
            <person name="Spatafora J.W."/>
            <person name="Wang M."/>
            <person name="Veneault-Fourrey C."/>
            <person name="Henrissat B."/>
            <person name="Grigoriev I.V."/>
            <person name="Martin F.M."/>
            <person name="Perotto S."/>
        </authorList>
    </citation>
    <scope>NUCLEOTIDE SEQUENCE [LARGE SCALE GENOMIC DNA]</scope>
    <source>
        <strain evidence="2 3">ATCC 22711</strain>
    </source>
</reference>
<proteinExistence type="predicted"/>
<evidence type="ECO:0000313" key="2">
    <source>
        <dbReference type="EMBL" id="PSS15139.1"/>
    </source>
</evidence>
<dbReference type="GeneID" id="36573368"/>
<dbReference type="InParanoid" id="A0A2T3AYJ6"/>
<dbReference type="EMBL" id="KZ679013">
    <property type="protein sequence ID" value="PSS15139.1"/>
    <property type="molecule type" value="Genomic_DNA"/>
</dbReference>
<dbReference type="Proteomes" id="UP000241818">
    <property type="component" value="Unassembled WGS sequence"/>
</dbReference>
<gene>
    <name evidence="2" type="ORF">M430DRAFT_257381</name>
</gene>
<feature type="compositionally biased region" description="Polar residues" evidence="1">
    <location>
        <begin position="1"/>
        <end position="12"/>
    </location>
</feature>
<evidence type="ECO:0000256" key="1">
    <source>
        <dbReference type="SAM" id="MobiDB-lite"/>
    </source>
</evidence>
<keyword evidence="3" id="KW-1185">Reference proteome</keyword>